<dbReference type="KEGG" id="vhy:G7082_01345"/>
<proteinExistence type="predicted"/>
<feature type="transmembrane region" description="Helical" evidence="1">
    <location>
        <begin position="212"/>
        <end position="233"/>
    </location>
</feature>
<accession>A0A6G8AQB9</accession>
<sequence length="244" mass="27201">MKLSTAISYRFKYQMKSAIIFFAYFIFFAVILPLVGIFMAGGVDQVVKSDAIIPGIVFMIILAFIGISTDFKLFIQNGMSRLNIYLASLISNAILSAVFALALMLFPFLLNKVLPTNFKFTLFLTEFYTDNNVFLSFLLLFVLLLAASSFGTIAGTFNDRVTGVKKLIVIGLLIVIPILVSMLIQIISPSLRADLFLFFQKILGLGSGKVEVLPFMITLITLFIILSIVTYLMNINREIKRVNG</sequence>
<keyword evidence="1" id="KW-0812">Transmembrane</keyword>
<reference evidence="2 3" key="1">
    <citation type="submission" date="2020-03" db="EMBL/GenBank/DDBJ databases">
        <title>Vagococcus sp. nov., isolated from beetles.</title>
        <authorList>
            <person name="Hyun D.-W."/>
            <person name="Bae J.-W."/>
        </authorList>
    </citation>
    <scope>NUCLEOTIDE SEQUENCE [LARGE SCALE GENOMIC DNA]</scope>
    <source>
        <strain evidence="2 3">HDW17B</strain>
    </source>
</reference>
<evidence type="ECO:0000256" key="1">
    <source>
        <dbReference type="SAM" id="Phobius"/>
    </source>
</evidence>
<feature type="transmembrane region" description="Helical" evidence="1">
    <location>
        <begin position="82"/>
        <end position="110"/>
    </location>
</feature>
<feature type="transmembrane region" description="Helical" evidence="1">
    <location>
        <begin position="167"/>
        <end position="187"/>
    </location>
</feature>
<keyword evidence="1" id="KW-1133">Transmembrane helix</keyword>
<organism evidence="2 3">
    <name type="scientific">Vagococcus hydrophili</name>
    <dbReference type="NCBI Taxonomy" id="2714947"/>
    <lineage>
        <taxon>Bacteria</taxon>
        <taxon>Bacillati</taxon>
        <taxon>Bacillota</taxon>
        <taxon>Bacilli</taxon>
        <taxon>Lactobacillales</taxon>
        <taxon>Enterococcaceae</taxon>
        <taxon>Vagococcus</taxon>
    </lineage>
</organism>
<evidence type="ECO:0000313" key="3">
    <source>
        <dbReference type="Proteomes" id="UP000501747"/>
    </source>
</evidence>
<dbReference type="EMBL" id="CP049887">
    <property type="protein sequence ID" value="QIL47271.1"/>
    <property type="molecule type" value="Genomic_DNA"/>
</dbReference>
<protein>
    <submittedName>
        <fullName evidence="2">Uncharacterized protein</fullName>
    </submittedName>
</protein>
<keyword evidence="3" id="KW-1185">Reference proteome</keyword>
<evidence type="ECO:0000313" key="2">
    <source>
        <dbReference type="EMBL" id="QIL47271.1"/>
    </source>
</evidence>
<keyword evidence="1" id="KW-0472">Membrane</keyword>
<gene>
    <name evidence="2" type="ORF">G7082_01345</name>
</gene>
<dbReference type="Proteomes" id="UP000501747">
    <property type="component" value="Chromosome"/>
</dbReference>
<feature type="transmembrane region" description="Helical" evidence="1">
    <location>
        <begin position="52"/>
        <end position="75"/>
    </location>
</feature>
<dbReference type="RefSeq" id="WP_166033382.1">
    <property type="nucleotide sequence ID" value="NZ_CP049887.1"/>
</dbReference>
<dbReference type="AlphaFoldDB" id="A0A6G8AQB9"/>
<feature type="transmembrane region" description="Helical" evidence="1">
    <location>
        <begin position="133"/>
        <end position="155"/>
    </location>
</feature>
<feature type="transmembrane region" description="Helical" evidence="1">
    <location>
        <begin position="21"/>
        <end position="40"/>
    </location>
</feature>
<name>A0A6G8AQB9_9ENTE</name>